<comment type="similarity">
    <text evidence="1">Belongs to the SRR1 family.</text>
</comment>
<dbReference type="GO" id="GO:0005634">
    <property type="term" value="C:nucleus"/>
    <property type="evidence" value="ECO:0007669"/>
    <property type="project" value="TreeGrafter"/>
</dbReference>
<evidence type="ECO:0000256" key="1">
    <source>
        <dbReference type="ARBA" id="ARBA00009856"/>
    </source>
</evidence>
<dbReference type="Proteomes" id="UP001141806">
    <property type="component" value="Unassembled WGS sequence"/>
</dbReference>
<evidence type="ECO:0000256" key="2">
    <source>
        <dbReference type="SAM" id="MobiDB-lite"/>
    </source>
</evidence>
<protein>
    <recommendedName>
        <fullName evidence="3">SRR1-like domain-containing protein</fullName>
    </recommendedName>
</protein>
<accession>A0A9Q0KS99</accession>
<reference evidence="4" key="1">
    <citation type="journal article" date="2023" name="Plant J.">
        <title>The genome of the king protea, Protea cynaroides.</title>
        <authorList>
            <person name="Chang J."/>
            <person name="Duong T.A."/>
            <person name="Schoeman C."/>
            <person name="Ma X."/>
            <person name="Roodt D."/>
            <person name="Barker N."/>
            <person name="Li Z."/>
            <person name="Van de Peer Y."/>
            <person name="Mizrachi E."/>
        </authorList>
    </citation>
    <scope>NUCLEOTIDE SEQUENCE</scope>
    <source>
        <tissue evidence="4">Young leaves</tissue>
    </source>
</reference>
<keyword evidence="5" id="KW-1185">Reference proteome</keyword>
<feature type="region of interest" description="Disordered" evidence="2">
    <location>
        <begin position="35"/>
        <end position="60"/>
    </location>
</feature>
<evidence type="ECO:0000259" key="3">
    <source>
        <dbReference type="Pfam" id="PF07985"/>
    </source>
</evidence>
<sequence length="284" mass="32950">MAAALKLLKPDNPIEDWTVVVPRRGKQRRSILPKIKNLGQQQQQQQSQPQPWTPMDFDTDPKRESKLMQKICMCIENLKKTEFYRTILNQIQDPQIIGHFSRVLGSESKMQMVIYGIGSIESYESPRLQLSLAILIKRKFDWIGDIEIFDPVLSTTEARVLEALGCQVLSVDEQGRRQALKPIMFFMPHCEAVLYDNLLQANWKAGFLTKMVVFGNSFERYEQHVLDFKHSVVGDSVKHVLGSRRFITEVGIQTVSDDFFRAFHDSSWHFFNIDEKMELQTIQL</sequence>
<dbReference type="AlphaFoldDB" id="A0A9Q0KS99"/>
<dbReference type="GO" id="GO:0005737">
    <property type="term" value="C:cytoplasm"/>
    <property type="evidence" value="ECO:0007669"/>
    <property type="project" value="TreeGrafter"/>
</dbReference>
<dbReference type="InterPro" id="IPR040044">
    <property type="entry name" value="SRR1L"/>
</dbReference>
<evidence type="ECO:0000313" key="5">
    <source>
        <dbReference type="Proteomes" id="UP001141806"/>
    </source>
</evidence>
<dbReference type="InterPro" id="IPR012942">
    <property type="entry name" value="SRR1-like"/>
</dbReference>
<dbReference type="Pfam" id="PF07985">
    <property type="entry name" value="SRR1"/>
    <property type="match status" value="1"/>
</dbReference>
<dbReference type="PANTHER" id="PTHR28626:SF3">
    <property type="entry name" value="SRR1-LIKE PROTEIN"/>
    <property type="match status" value="1"/>
</dbReference>
<dbReference type="OrthoDB" id="551431at2759"/>
<organism evidence="4 5">
    <name type="scientific">Protea cynaroides</name>
    <dbReference type="NCBI Taxonomy" id="273540"/>
    <lineage>
        <taxon>Eukaryota</taxon>
        <taxon>Viridiplantae</taxon>
        <taxon>Streptophyta</taxon>
        <taxon>Embryophyta</taxon>
        <taxon>Tracheophyta</taxon>
        <taxon>Spermatophyta</taxon>
        <taxon>Magnoliopsida</taxon>
        <taxon>Proteales</taxon>
        <taxon>Proteaceae</taxon>
        <taxon>Protea</taxon>
    </lineage>
</organism>
<name>A0A9Q0KS99_9MAGN</name>
<evidence type="ECO:0000313" key="4">
    <source>
        <dbReference type="EMBL" id="KAJ4975369.1"/>
    </source>
</evidence>
<dbReference type="EMBL" id="JAMYWD010000003">
    <property type="protein sequence ID" value="KAJ4975369.1"/>
    <property type="molecule type" value="Genomic_DNA"/>
</dbReference>
<feature type="compositionally biased region" description="Low complexity" evidence="2">
    <location>
        <begin position="40"/>
        <end position="50"/>
    </location>
</feature>
<gene>
    <name evidence="4" type="ORF">NE237_000475</name>
</gene>
<feature type="domain" description="SRR1-like" evidence="3">
    <location>
        <begin position="104"/>
        <end position="270"/>
    </location>
</feature>
<proteinExistence type="inferred from homology"/>
<dbReference type="PANTHER" id="PTHR28626">
    <property type="entry name" value="SRR1-LIKE PROTEIN"/>
    <property type="match status" value="1"/>
</dbReference>
<comment type="caution">
    <text evidence="4">The sequence shown here is derived from an EMBL/GenBank/DDBJ whole genome shotgun (WGS) entry which is preliminary data.</text>
</comment>